<gene>
    <name evidence="2" type="ORF">A2856_04035</name>
</gene>
<organism evidence="2 3">
    <name type="scientific">Candidatus Uhrbacteria bacterium RIFCSPHIGHO2_01_FULL_63_20</name>
    <dbReference type="NCBI Taxonomy" id="1802385"/>
    <lineage>
        <taxon>Bacteria</taxon>
        <taxon>Candidatus Uhriibacteriota</taxon>
    </lineage>
</organism>
<reference evidence="2 3" key="1">
    <citation type="journal article" date="2016" name="Nat. Commun.">
        <title>Thousands of microbial genomes shed light on interconnected biogeochemical processes in an aquifer system.</title>
        <authorList>
            <person name="Anantharaman K."/>
            <person name="Brown C.T."/>
            <person name="Hug L.A."/>
            <person name="Sharon I."/>
            <person name="Castelle C.J."/>
            <person name="Probst A.J."/>
            <person name="Thomas B.C."/>
            <person name="Singh A."/>
            <person name="Wilkins M.J."/>
            <person name="Karaoz U."/>
            <person name="Brodie E.L."/>
            <person name="Williams K.H."/>
            <person name="Hubbard S.S."/>
            <person name="Banfield J.F."/>
        </authorList>
    </citation>
    <scope>NUCLEOTIDE SEQUENCE [LARGE SCALE GENOMIC DNA]</scope>
</reference>
<dbReference type="AlphaFoldDB" id="A0A1F7TMJ0"/>
<dbReference type="STRING" id="1802385.A2856_04035"/>
<feature type="region of interest" description="Disordered" evidence="1">
    <location>
        <begin position="119"/>
        <end position="150"/>
    </location>
</feature>
<evidence type="ECO:0008006" key="4">
    <source>
        <dbReference type="Google" id="ProtNLM"/>
    </source>
</evidence>
<evidence type="ECO:0000256" key="1">
    <source>
        <dbReference type="SAM" id="MobiDB-lite"/>
    </source>
</evidence>
<protein>
    <recommendedName>
        <fullName evidence="4">Antitoxin</fullName>
    </recommendedName>
</protein>
<dbReference type="Proteomes" id="UP000177885">
    <property type="component" value="Unassembled WGS sequence"/>
</dbReference>
<comment type="caution">
    <text evidence="2">The sequence shown here is derived from an EMBL/GenBank/DDBJ whole genome shotgun (WGS) entry which is preliminary data.</text>
</comment>
<feature type="region of interest" description="Disordered" evidence="1">
    <location>
        <begin position="38"/>
        <end position="89"/>
    </location>
</feature>
<feature type="compositionally biased region" description="Basic and acidic residues" evidence="1">
    <location>
        <begin position="125"/>
        <end position="138"/>
    </location>
</feature>
<name>A0A1F7TMJ0_9BACT</name>
<dbReference type="EMBL" id="MGDT01000003">
    <property type="protein sequence ID" value="OGL67201.1"/>
    <property type="molecule type" value="Genomic_DNA"/>
</dbReference>
<evidence type="ECO:0000313" key="3">
    <source>
        <dbReference type="Proteomes" id="UP000177885"/>
    </source>
</evidence>
<accession>A0A1F7TMJ0</accession>
<feature type="compositionally biased region" description="Acidic residues" evidence="1">
    <location>
        <begin position="139"/>
        <end position="150"/>
    </location>
</feature>
<evidence type="ECO:0000313" key="2">
    <source>
        <dbReference type="EMBL" id="OGL67201.1"/>
    </source>
</evidence>
<sequence length="150" mass="17048">MKNLRRLLELAKRTGDRLIITDPEGEESFVVMGLDQYEGLLGGPRPSERPLPTPPTPAHRGPTLRQDRDRATSDEDETPPPDIFDLMKPANEAGDTWDLAKMNDVERHQVLKEFMAFQEGDSIPEAEKEGRNKAKNEGFDEDQFYLEPVE</sequence>
<proteinExistence type="predicted"/>